<feature type="coiled-coil region" evidence="1">
    <location>
        <begin position="218"/>
        <end position="255"/>
    </location>
</feature>
<dbReference type="AlphaFoldDB" id="A0A086KMF2"/>
<keyword evidence="3 4" id="KW-0812">Transmembrane</keyword>
<sequence length="401" mass="45443">MDAQRSSRFQQVKASIIQLVYWCLLNATMVLPIFCVVVCMVIANNVAGMDAGDKIRPSGEGAGNKVTHSQSEPHFGGPHAIEAPLQAARRDDRKTSNEEIHKQSASDDTTHLELVRLRTEKKKQPGGVTPWLRRRWIYAAGVATAVLLGAYGFRQFRERRQRRDQEARTLAMAARYLQGRAEASRRIERELQKKERDASWFLPNARNAEIVSKGTPRHEKEKADKQALERIVEMLETQRMRVAKSEEELRAARSLLIRENPQLATISLTEQEEADAAERGRVTEARGFLNYYLPETEKLEDDLVPEMREFAGAALQAPRGTSERREFLKKALSTAKERTSRRVWIYVSGVANDLPTTVGVQASRLEERLGTSQELQPEYVAVAERKLDQLSEPEISHSDTQ</sequence>
<evidence type="ECO:0000256" key="1">
    <source>
        <dbReference type="SAM" id="Coils"/>
    </source>
</evidence>
<accession>A0A086KMF2</accession>
<dbReference type="OrthoDB" id="332060at2759"/>
<dbReference type="Proteomes" id="UP000028837">
    <property type="component" value="Unassembled WGS sequence"/>
</dbReference>
<evidence type="ECO:0000313" key="4">
    <source>
        <dbReference type="EMBL" id="KFG45570.1"/>
    </source>
</evidence>
<proteinExistence type="predicted"/>
<protein>
    <submittedName>
        <fullName evidence="4">Putative transmembrane protein</fullName>
    </submittedName>
</protein>
<feature type="compositionally biased region" description="Basic and acidic residues" evidence="2">
    <location>
        <begin position="88"/>
        <end position="112"/>
    </location>
</feature>
<feature type="region of interest" description="Disordered" evidence="2">
    <location>
        <begin position="52"/>
        <end position="112"/>
    </location>
</feature>
<keyword evidence="1" id="KW-0175">Coiled coil</keyword>
<dbReference type="VEuPathDB" id="ToxoDB:TGDOM2_225160"/>
<dbReference type="EMBL" id="AHZU02000348">
    <property type="protein sequence ID" value="KFG45570.1"/>
    <property type="molecule type" value="Genomic_DNA"/>
</dbReference>
<keyword evidence="3" id="KW-1133">Transmembrane helix</keyword>
<keyword evidence="3" id="KW-0472">Membrane</keyword>
<evidence type="ECO:0000256" key="2">
    <source>
        <dbReference type="SAM" id="MobiDB-lite"/>
    </source>
</evidence>
<name>A0A086KMF2_TOXGO</name>
<feature type="transmembrane region" description="Helical" evidence="3">
    <location>
        <begin position="136"/>
        <end position="153"/>
    </location>
</feature>
<evidence type="ECO:0000256" key="3">
    <source>
        <dbReference type="SAM" id="Phobius"/>
    </source>
</evidence>
<organism evidence="4 5">
    <name type="scientific">Toxoplasma gondii GAB2-2007-GAL-DOM2</name>
    <dbReference type="NCBI Taxonomy" id="1130820"/>
    <lineage>
        <taxon>Eukaryota</taxon>
        <taxon>Sar</taxon>
        <taxon>Alveolata</taxon>
        <taxon>Apicomplexa</taxon>
        <taxon>Conoidasida</taxon>
        <taxon>Coccidia</taxon>
        <taxon>Eucoccidiorida</taxon>
        <taxon>Eimeriorina</taxon>
        <taxon>Sarcocystidae</taxon>
        <taxon>Toxoplasma</taxon>
    </lineage>
</organism>
<comment type="caution">
    <text evidence="4">The sequence shown here is derived from an EMBL/GenBank/DDBJ whole genome shotgun (WGS) entry which is preliminary data.</text>
</comment>
<evidence type="ECO:0000313" key="5">
    <source>
        <dbReference type="Proteomes" id="UP000028837"/>
    </source>
</evidence>
<feature type="transmembrane region" description="Helical" evidence="3">
    <location>
        <begin position="20"/>
        <end position="43"/>
    </location>
</feature>
<reference evidence="4 5" key="1">
    <citation type="submission" date="2014-02" db="EMBL/GenBank/DDBJ databases">
        <authorList>
            <person name="Sibley D."/>
            <person name="Venepally P."/>
            <person name="Karamycheva S."/>
            <person name="Hadjithomas M."/>
            <person name="Khan A."/>
            <person name="Brunk B."/>
            <person name="Roos D."/>
            <person name="Caler E."/>
            <person name="Lorenzi H."/>
        </authorList>
    </citation>
    <scope>NUCLEOTIDE SEQUENCE [LARGE SCALE GENOMIC DNA]</scope>
    <source>
        <strain evidence="4 5">GAB2-2007-GAL-DOM2</strain>
    </source>
</reference>
<gene>
    <name evidence="4" type="ORF">TGDOM2_225160</name>
</gene>